<dbReference type="Proteomes" id="UP001527866">
    <property type="component" value="Unassembled WGS sequence"/>
</dbReference>
<keyword evidence="7" id="KW-1185">Reference proteome</keyword>
<evidence type="ECO:0000313" key="7">
    <source>
        <dbReference type="Proteomes" id="UP001527866"/>
    </source>
</evidence>
<dbReference type="Pfam" id="PF13545">
    <property type="entry name" value="HTH_Crp_2"/>
    <property type="match status" value="1"/>
</dbReference>
<dbReference type="SMART" id="SM00419">
    <property type="entry name" value="HTH_CRP"/>
    <property type="match status" value="1"/>
</dbReference>
<sequence>MTGMERALSLLGGQADPRLQQAAWVARCVGRGAAAPLTSQDVAALAATLQRHSVPRGGAAYGPRDDRSGVWIVRAGRLELTAGSGTGRVVVQILRGGDVDGDIQLLLDMPFPYTARALEDAELLHLRPEDFEKLLATHPAIARRWLSSVAERLNTSHMRILGLLGKSLVWQTSRLLLDEADEGAVHLPQRTIAAMLGVRRPSLNKVLKDLEKEGLIALRYSAIDILDEKGLAKRGA</sequence>
<dbReference type="SUPFAM" id="SSF46785">
    <property type="entry name" value="Winged helix' DNA-binding domain"/>
    <property type="match status" value="1"/>
</dbReference>
<dbReference type="Gene3D" id="2.60.120.10">
    <property type="entry name" value="Jelly Rolls"/>
    <property type="match status" value="1"/>
</dbReference>
<dbReference type="EMBL" id="JAQFWQ010000070">
    <property type="protein sequence ID" value="MDA2813191.1"/>
    <property type="molecule type" value="Genomic_DNA"/>
</dbReference>
<evidence type="ECO:0000313" key="6">
    <source>
        <dbReference type="EMBL" id="MDA2813191.1"/>
    </source>
</evidence>
<dbReference type="PANTHER" id="PTHR24567">
    <property type="entry name" value="CRP FAMILY TRANSCRIPTIONAL REGULATORY PROTEIN"/>
    <property type="match status" value="1"/>
</dbReference>
<evidence type="ECO:0000256" key="2">
    <source>
        <dbReference type="ARBA" id="ARBA00023125"/>
    </source>
</evidence>
<dbReference type="Pfam" id="PF00027">
    <property type="entry name" value="cNMP_binding"/>
    <property type="match status" value="1"/>
</dbReference>
<keyword evidence="2" id="KW-0238">DNA-binding</keyword>
<feature type="domain" description="HTH crp-type" evidence="5">
    <location>
        <begin position="158"/>
        <end position="229"/>
    </location>
</feature>
<dbReference type="InterPro" id="IPR036388">
    <property type="entry name" value="WH-like_DNA-bd_sf"/>
</dbReference>
<evidence type="ECO:0000256" key="1">
    <source>
        <dbReference type="ARBA" id="ARBA00023015"/>
    </source>
</evidence>
<organism evidence="6 7">
    <name type="scientific">Nocardiopsis endophytica</name>
    <dbReference type="NCBI Taxonomy" id="3018445"/>
    <lineage>
        <taxon>Bacteria</taxon>
        <taxon>Bacillati</taxon>
        <taxon>Actinomycetota</taxon>
        <taxon>Actinomycetes</taxon>
        <taxon>Streptosporangiales</taxon>
        <taxon>Nocardiopsidaceae</taxon>
        <taxon>Nocardiopsis</taxon>
    </lineage>
</organism>
<dbReference type="RefSeq" id="WP_270688045.1">
    <property type="nucleotide sequence ID" value="NZ_JAQFWQ010000070.1"/>
</dbReference>
<dbReference type="InterPro" id="IPR036390">
    <property type="entry name" value="WH_DNA-bd_sf"/>
</dbReference>
<protein>
    <submittedName>
        <fullName evidence="6">Crp/Fnr family transcriptional regulator</fullName>
    </submittedName>
</protein>
<dbReference type="PROSITE" id="PS51063">
    <property type="entry name" value="HTH_CRP_2"/>
    <property type="match status" value="1"/>
</dbReference>
<keyword evidence="3" id="KW-0804">Transcription</keyword>
<name>A0ABT4U8A7_9ACTN</name>
<dbReference type="InterPro" id="IPR014710">
    <property type="entry name" value="RmlC-like_jellyroll"/>
</dbReference>
<dbReference type="Gene3D" id="1.10.10.10">
    <property type="entry name" value="Winged helix-like DNA-binding domain superfamily/Winged helix DNA-binding domain"/>
    <property type="match status" value="1"/>
</dbReference>
<proteinExistence type="predicted"/>
<evidence type="ECO:0000256" key="3">
    <source>
        <dbReference type="ARBA" id="ARBA00023163"/>
    </source>
</evidence>
<comment type="caution">
    <text evidence="6">The sequence shown here is derived from an EMBL/GenBank/DDBJ whole genome shotgun (WGS) entry which is preliminary data.</text>
</comment>
<dbReference type="InterPro" id="IPR012318">
    <property type="entry name" value="HTH_CRP"/>
</dbReference>
<dbReference type="PANTHER" id="PTHR24567:SF74">
    <property type="entry name" value="HTH-TYPE TRANSCRIPTIONAL REGULATOR ARCR"/>
    <property type="match status" value="1"/>
</dbReference>
<dbReference type="SMART" id="SM00100">
    <property type="entry name" value="cNMP"/>
    <property type="match status" value="1"/>
</dbReference>
<dbReference type="CDD" id="cd00038">
    <property type="entry name" value="CAP_ED"/>
    <property type="match status" value="1"/>
</dbReference>
<evidence type="ECO:0000259" key="5">
    <source>
        <dbReference type="PROSITE" id="PS51063"/>
    </source>
</evidence>
<dbReference type="PROSITE" id="PS50042">
    <property type="entry name" value="CNMP_BINDING_3"/>
    <property type="match status" value="1"/>
</dbReference>
<feature type="domain" description="Cyclic nucleotide-binding" evidence="4">
    <location>
        <begin position="33"/>
        <end position="152"/>
    </location>
</feature>
<accession>A0ABT4U8A7</accession>
<evidence type="ECO:0000259" key="4">
    <source>
        <dbReference type="PROSITE" id="PS50042"/>
    </source>
</evidence>
<dbReference type="InterPro" id="IPR000595">
    <property type="entry name" value="cNMP-bd_dom"/>
</dbReference>
<dbReference type="SUPFAM" id="SSF51206">
    <property type="entry name" value="cAMP-binding domain-like"/>
    <property type="match status" value="1"/>
</dbReference>
<keyword evidence="1" id="KW-0805">Transcription regulation</keyword>
<dbReference type="InterPro" id="IPR050397">
    <property type="entry name" value="Env_Response_Regulators"/>
</dbReference>
<reference evidence="6 7" key="1">
    <citation type="submission" date="2023-01" db="EMBL/GenBank/DDBJ databases">
        <title>Draft genome sequence of Nocardiopsis sp. RSe5-2 isolated from halophytes.</title>
        <authorList>
            <person name="Duangmal K."/>
            <person name="Chantavorakit T."/>
        </authorList>
    </citation>
    <scope>NUCLEOTIDE SEQUENCE [LARGE SCALE GENOMIC DNA]</scope>
    <source>
        <strain evidence="6 7">RSe5-2</strain>
    </source>
</reference>
<gene>
    <name evidence="6" type="ORF">O4J56_21275</name>
</gene>
<dbReference type="InterPro" id="IPR018490">
    <property type="entry name" value="cNMP-bd_dom_sf"/>
</dbReference>